<accession>A0ABX0KXD9</accession>
<evidence type="ECO:0000256" key="3">
    <source>
        <dbReference type="ARBA" id="ARBA00022691"/>
    </source>
</evidence>
<dbReference type="InterPro" id="IPR050390">
    <property type="entry name" value="C5-Methyltransferase"/>
</dbReference>
<dbReference type="NCBIfam" id="TIGR00675">
    <property type="entry name" value="dcm"/>
    <property type="match status" value="1"/>
</dbReference>
<keyword evidence="3 6" id="KW-0949">S-adenosyl-L-methionine</keyword>
<dbReference type="PRINTS" id="PR00105">
    <property type="entry name" value="C5METTRFRASE"/>
</dbReference>
<keyword evidence="2 6" id="KW-0808">Transferase</keyword>
<comment type="catalytic activity">
    <reaction evidence="5 8">
        <text>a 2'-deoxycytidine in DNA + S-adenosyl-L-methionine = a 5-methyl-2'-deoxycytidine in DNA + S-adenosyl-L-homocysteine + H(+)</text>
        <dbReference type="Rhea" id="RHEA:13681"/>
        <dbReference type="Rhea" id="RHEA-COMP:11369"/>
        <dbReference type="Rhea" id="RHEA-COMP:11370"/>
        <dbReference type="ChEBI" id="CHEBI:15378"/>
        <dbReference type="ChEBI" id="CHEBI:57856"/>
        <dbReference type="ChEBI" id="CHEBI:59789"/>
        <dbReference type="ChEBI" id="CHEBI:85452"/>
        <dbReference type="ChEBI" id="CHEBI:85454"/>
        <dbReference type="EC" id="2.1.1.37"/>
    </reaction>
</comment>
<dbReference type="EC" id="2.1.1.37" evidence="8"/>
<name>A0ABX0KXD9_9NEIS</name>
<evidence type="ECO:0000256" key="7">
    <source>
        <dbReference type="RuleBase" id="RU000416"/>
    </source>
</evidence>
<evidence type="ECO:0000256" key="8">
    <source>
        <dbReference type="RuleBase" id="RU000417"/>
    </source>
</evidence>
<keyword evidence="11" id="KW-1185">Reference proteome</keyword>
<dbReference type="InterPro" id="IPR010982">
    <property type="entry name" value="Lambda_DNA-bd_dom_sf"/>
</dbReference>
<dbReference type="Pfam" id="PF00145">
    <property type="entry name" value="DNA_methylase"/>
    <property type="match status" value="1"/>
</dbReference>
<evidence type="ECO:0000256" key="2">
    <source>
        <dbReference type="ARBA" id="ARBA00022679"/>
    </source>
</evidence>
<organism evidence="10 11">
    <name type="scientific">Chromobacterium fluminis</name>
    <dbReference type="NCBI Taxonomy" id="3044269"/>
    <lineage>
        <taxon>Bacteria</taxon>
        <taxon>Pseudomonadati</taxon>
        <taxon>Pseudomonadota</taxon>
        <taxon>Betaproteobacteria</taxon>
        <taxon>Neisseriales</taxon>
        <taxon>Chromobacteriaceae</taxon>
        <taxon>Chromobacterium</taxon>
    </lineage>
</organism>
<reference evidence="10 11" key="1">
    <citation type="submission" date="2020-03" db="EMBL/GenBank/DDBJ databases">
        <title>Draft genome sequence of environmentally isolated cultures.</title>
        <authorList>
            <person name="Wilson H.S."/>
            <person name="De Leon M.E."/>
        </authorList>
    </citation>
    <scope>NUCLEOTIDE SEQUENCE [LARGE SCALE GENOMIC DNA]</scope>
    <source>
        <strain evidence="10 11">HSC-31F16</strain>
    </source>
</reference>
<proteinExistence type="inferred from homology"/>
<evidence type="ECO:0000256" key="4">
    <source>
        <dbReference type="ARBA" id="ARBA00022747"/>
    </source>
</evidence>
<evidence type="ECO:0000313" key="11">
    <source>
        <dbReference type="Proteomes" id="UP001515641"/>
    </source>
</evidence>
<dbReference type="PROSITE" id="PS00095">
    <property type="entry name" value="C5_MTASE_2"/>
    <property type="match status" value="1"/>
</dbReference>
<comment type="caution">
    <text evidence="10">The sequence shown here is derived from an EMBL/GenBank/DDBJ whole genome shotgun (WGS) entry which is preliminary data.</text>
</comment>
<dbReference type="PROSITE" id="PS50943">
    <property type="entry name" value="HTH_CROC1"/>
    <property type="match status" value="1"/>
</dbReference>
<dbReference type="InterPro" id="IPR029063">
    <property type="entry name" value="SAM-dependent_MTases_sf"/>
</dbReference>
<dbReference type="Gene3D" id="1.10.260.40">
    <property type="entry name" value="lambda repressor-like DNA-binding domains"/>
    <property type="match status" value="1"/>
</dbReference>
<dbReference type="CDD" id="cd00093">
    <property type="entry name" value="HTH_XRE"/>
    <property type="match status" value="1"/>
</dbReference>
<dbReference type="Gene3D" id="3.40.50.150">
    <property type="entry name" value="Vaccinia Virus protein VP39"/>
    <property type="match status" value="1"/>
</dbReference>
<dbReference type="InterPro" id="IPR018117">
    <property type="entry name" value="C5_DNA_meth_AS"/>
</dbReference>
<dbReference type="InterPro" id="IPR031303">
    <property type="entry name" value="C5_meth_CS"/>
</dbReference>
<dbReference type="GO" id="GO:0032259">
    <property type="term" value="P:methylation"/>
    <property type="evidence" value="ECO:0007669"/>
    <property type="project" value="UniProtKB-KW"/>
</dbReference>
<feature type="domain" description="HTH cro/C1-type" evidence="9">
    <location>
        <begin position="8"/>
        <end position="62"/>
    </location>
</feature>
<dbReference type="PANTHER" id="PTHR10629:SF52">
    <property type="entry name" value="DNA (CYTOSINE-5)-METHYLTRANSFERASE 1"/>
    <property type="match status" value="1"/>
</dbReference>
<evidence type="ECO:0000313" key="10">
    <source>
        <dbReference type="EMBL" id="NHR04174.1"/>
    </source>
</evidence>
<comment type="similarity">
    <text evidence="6 7">Belongs to the class I-like SAM-binding methyltransferase superfamily. C5-methyltransferase family.</text>
</comment>
<evidence type="ECO:0000256" key="5">
    <source>
        <dbReference type="ARBA" id="ARBA00047422"/>
    </source>
</evidence>
<dbReference type="Gene3D" id="3.90.120.10">
    <property type="entry name" value="DNA Methylase, subunit A, domain 2"/>
    <property type="match status" value="1"/>
</dbReference>
<dbReference type="SMART" id="SM00530">
    <property type="entry name" value="HTH_XRE"/>
    <property type="match status" value="1"/>
</dbReference>
<keyword evidence="4" id="KW-0680">Restriction system</keyword>
<dbReference type="PROSITE" id="PS51679">
    <property type="entry name" value="SAM_MT_C5"/>
    <property type="match status" value="1"/>
</dbReference>
<feature type="active site" evidence="6">
    <location>
        <position position="195"/>
    </location>
</feature>
<evidence type="ECO:0000256" key="6">
    <source>
        <dbReference type="PROSITE-ProRule" id="PRU01016"/>
    </source>
</evidence>
<dbReference type="SUPFAM" id="SSF53335">
    <property type="entry name" value="S-adenosyl-L-methionine-dependent methyltransferases"/>
    <property type="match status" value="1"/>
</dbReference>
<dbReference type="SUPFAM" id="SSF47413">
    <property type="entry name" value="lambda repressor-like DNA-binding domains"/>
    <property type="match status" value="1"/>
</dbReference>
<protein>
    <recommendedName>
        <fullName evidence="8">Cytosine-specific methyltransferase</fullName>
        <ecNumber evidence="8">2.1.1.37</ecNumber>
    </recommendedName>
</protein>
<evidence type="ECO:0000256" key="1">
    <source>
        <dbReference type="ARBA" id="ARBA00022603"/>
    </source>
</evidence>
<evidence type="ECO:0000259" key="9">
    <source>
        <dbReference type="PROSITE" id="PS50943"/>
    </source>
</evidence>
<dbReference type="Proteomes" id="UP001515641">
    <property type="component" value="Unassembled WGS sequence"/>
</dbReference>
<keyword evidence="1 6" id="KW-0489">Methyltransferase</keyword>
<dbReference type="Pfam" id="PF01381">
    <property type="entry name" value="HTH_3"/>
    <property type="match status" value="1"/>
</dbReference>
<dbReference type="EMBL" id="JAAOMA010000003">
    <property type="protein sequence ID" value="NHR04174.1"/>
    <property type="molecule type" value="Genomic_DNA"/>
</dbReference>
<dbReference type="GO" id="GO:0003886">
    <property type="term" value="F:DNA (cytosine-5-)-methyltransferase activity"/>
    <property type="evidence" value="ECO:0007669"/>
    <property type="project" value="UniProtKB-EC"/>
</dbReference>
<gene>
    <name evidence="10" type="primary">dcm</name>
    <name evidence="10" type="ORF">HA052_03085</name>
</gene>
<sequence>MPMTGKKLREHRLLLKLSQAKLAELSGVSQHVLSAYELGKIDLSSDASKAIDIALQNKEAVATLVKREKRYKAHEYIIPPRLPERVSKAKITEGNSRYREVIDGLLIKHNDKSEGRFSAISLFSGCGGFSLGFSAAGFDVKGYVELDEDLRKIYKENFPKSREIGGDITSVDDSKLCRYVEEIGSVDVIIGGPPCQGFSLSGKREVTDPRNQLFRHYLRFVDAFRPKFAVLENVRLLTSMKNTEGGFVMDDIANAFKDHGYKIKLFEVNAKNYGVPQHRDRILYIAVRNDIETAPSLPEPTHTEGNDFLLQAEPCRTFADACSDLAYLESGEGADDPLHEAVKHPAHVIDWLWDVQEGFSAHDNEDEGKRPPSGYNTTYKRQVWLEPASTVQTTFGMISGCRNVHPIATRSLTIREAARIQSFPDGYVFRGSLGTIRTGIGNAVPPLLAYYVAMHILDKLKFCKNSQPPN</sequence>
<dbReference type="InterPro" id="IPR001387">
    <property type="entry name" value="Cro/C1-type_HTH"/>
</dbReference>
<dbReference type="InterPro" id="IPR001525">
    <property type="entry name" value="C5_MeTfrase"/>
</dbReference>
<dbReference type="PANTHER" id="PTHR10629">
    <property type="entry name" value="CYTOSINE-SPECIFIC METHYLTRANSFERASE"/>
    <property type="match status" value="1"/>
</dbReference>
<dbReference type="PROSITE" id="PS00094">
    <property type="entry name" value="C5_MTASE_1"/>
    <property type="match status" value="1"/>
</dbReference>